<dbReference type="Proteomes" id="UP000271554">
    <property type="component" value="Chromosome"/>
</dbReference>
<dbReference type="RefSeq" id="WP_162952722.1">
    <property type="nucleotide sequence ID" value="NZ_CP032698.1"/>
</dbReference>
<protein>
    <submittedName>
        <fullName evidence="1">Uncharacterized protein</fullName>
    </submittedName>
</protein>
<reference evidence="1 2" key="1">
    <citation type="submission" date="2018-10" db="EMBL/GenBank/DDBJ databases">
        <title>Relationship between Morphology and Antimicrobial Activity in Streptomyces.</title>
        <authorList>
            <person name="Kang H.J."/>
            <person name="Kim S.B."/>
        </authorList>
    </citation>
    <scope>NUCLEOTIDE SEQUENCE [LARGE SCALE GENOMIC DNA]</scope>
    <source>
        <strain evidence="1 2">BH38</strain>
    </source>
</reference>
<proteinExistence type="predicted"/>
<organism evidence="1 2">
    <name type="scientific">Streptomyces hundungensis</name>
    <dbReference type="NCBI Taxonomy" id="1077946"/>
    <lineage>
        <taxon>Bacteria</taxon>
        <taxon>Bacillati</taxon>
        <taxon>Actinomycetota</taxon>
        <taxon>Actinomycetes</taxon>
        <taxon>Kitasatosporales</taxon>
        <taxon>Streptomycetaceae</taxon>
        <taxon>Streptomyces</taxon>
    </lineage>
</organism>
<name>A0A387HSP4_9ACTN</name>
<accession>A0A387HSP4</accession>
<evidence type="ECO:0000313" key="2">
    <source>
        <dbReference type="Proteomes" id="UP000271554"/>
    </source>
</evidence>
<sequence>MKISCAAVRRLGRHFVAGVRASDRDADLEPVLSAGWVLDDGANLLAAFRESYFGRRSAFADVGSYESAVNGRGIPDMDFEELGPESIELLMRRGISFAWDALHAAADLPWKPSLLARVSVEPTMMDANMYTGYVTFFSAEFAEAMGIGEENDLPGIQIILASEDCVTPLPD</sequence>
<gene>
    <name evidence="1" type="ORF">DWB77_07449</name>
</gene>
<dbReference type="EMBL" id="CP032698">
    <property type="protein sequence ID" value="AYG85232.1"/>
    <property type="molecule type" value="Genomic_DNA"/>
</dbReference>
<keyword evidence="2" id="KW-1185">Reference proteome</keyword>
<dbReference type="KEGG" id="shun:DWB77_07449"/>
<evidence type="ECO:0000313" key="1">
    <source>
        <dbReference type="EMBL" id="AYG85232.1"/>
    </source>
</evidence>
<dbReference type="AlphaFoldDB" id="A0A387HSP4"/>